<proteinExistence type="predicted"/>
<evidence type="ECO:0000313" key="1">
    <source>
        <dbReference type="EMBL" id="OGC23981.1"/>
    </source>
</evidence>
<dbReference type="AlphaFoldDB" id="A0A1F4SU78"/>
<accession>A0A1F4SU78</accession>
<dbReference type="STRING" id="1802579.A2310_05485"/>
<dbReference type="Proteomes" id="UP000178417">
    <property type="component" value="Unassembled WGS sequence"/>
</dbReference>
<name>A0A1F4SU78_UNCSA</name>
<gene>
    <name evidence="1" type="ORF">A2310_05485</name>
</gene>
<dbReference type="EMBL" id="MEUB01000013">
    <property type="protein sequence ID" value="OGC23981.1"/>
    <property type="molecule type" value="Genomic_DNA"/>
</dbReference>
<comment type="caution">
    <text evidence="1">The sequence shown here is derived from an EMBL/GenBank/DDBJ whole genome shotgun (WGS) entry which is preliminary data.</text>
</comment>
<sequence length="264" mass="28997">MRISKISKILAGAGFFAVGVLVYRSTTCNLFNNGSIMSSSPATFFSAKKTSSFSLADVTPSPQNPLSGIQAETPFPDTIRLRELTDLSKIDVWKKRTSGHLKVSATYDNSFSVSWGGNDYPRLEIPVIPFNLCEGDVIVMDVFIQADYFYDEGGKALWIEWGEKPSVVSGDAWISKNRDKVFGQWVLDFVEGSGVASATFDKKGKAWWISYPYGIPIGPLNTTLKLISTNGCNVVNSLNFKVPSAEGLDLNINLKLEREAKTTP</sequence>
<protein>
    <submittedName>
        <fullName evidence="1">Uncharacterized protein</fullName>
    </submittedName>
</protein>
<evidence type="ECO:0000313" key="2">
    <source>
        <dbReference type="Proteomes" id="UP000178417"/>
    </source>
</evidence>
<reference evidence="1 2" key="1">
    <citation type="journal article" date="2016" name="Nat. Commun.">
        <title>Thousands of microbial genomes shed light on interconnected biogeochemical processes in an aquifer system.</title>
        <authorList>
            <person name="Anantharaman K."/>
            <person name="Brown C.T."/>
            <person name="Hug L.A."/>
            <person name="Sharon I."/>
            <person name="Castelle C.J."/>
            <person name="Probst A.J."/>
            <person name="Thomas B.C."/>
            <person name="Singh A."/>
            <person name="Wilkins M.J."/>
            <person name="Karaoz U."/>
            <person name="Brodie E.L."/>
            <person name="Williams K.H."/>
            <person name="Hubbard S.S."/>
            <person name="Banfield J.F."/>
        </authorList>
    </citation>
    <scope>NUCLEOTIDE SEQUENCE [LARGE SCALE GENOMIC DNA]</scope>
</reference>
<organism evidence="1 2">
    <name type="scientific">candidate division WOR-1 bacterium RIFOXYB2_FULL_37_13</name>
    <dbReference type="NCBI Taxonomy" id="1802579"/>
    <lineage>
        <taxon>Bacteria</taxon>
        <taxon>Bacillati</taxon>
        <taxon>Saganbacteria</taxon>
    </lineage>
</organism>